<protein>
    <submittedName>
        <fullName evidence="2">Uncharacterized protein</fullName>
    </submittedName>
</protein>
<gene>
    <name evidence="2" type="ORF">Syun_001895</name>
</gene>
<keyword evidence="3" id="KW-1185">Reference proteome</keyword>
<dbReference type="EMBL" id="JBBNAF010000001">
    <property type="protein sequence ID" value="KAK9169755.1"/>
    <property type="molecule type" value="Genomic_DNA"/>
</dbReference>
<proteinExistence type="predicted"/>
<comment type="caution">
    <text evidence="2">The sequence shown here is derived from an EMBL/GenBank/DDBJ whole genome shotgun (WGS) entry which is preliminary data.</text>
</comment>
<organism evidence="2 3">
    <name type="scientific">Stephania yunnanensis</name>
    <dbReference type="NCBI Taxonomy" id="152371"/>
    <lineage>
        <taxon>Eukaryota</taxon>
        <taxon>Viridiplantae</taxon>
        <taxon>Streptophyta</taxon>
        <taxon>Embryophyta</taxon>
        <taxon>Tracheophyta</taxon>
        <taxon>Spermatophyta</taxon>
        <taxon>Magnoliopsida</taxon>
        <taxon>Ranunculales</taxon>
        <taxon>Menispermaceae</taxon>
        <taxon>Menispermoideae</taxon>
        <taxon>Cissampelideae</taxon>
        <taxon>Stephania</taxon>
    </lineage>
</organism>
<reference evidence="2 3" key="1">
    <citation type="submission" date="2024-01" db="EMBL/GenBank/DDBJ databases">
        <title>Genome assemblies of Stephania.</title>
        <authorList>
            <person name="Yang L."/>
        </authorList>
    </citation>
    <scope>NUCLEOTIDE SEQUENCE [LARGE SCALE GENOMIC DNA]</scope>
    <source>
        <strain evidence="2">YNDBR</strain>
        <tissue evidence="2">Leaf</tissue>
    </source>
</reference>
<accession>A0AAP0LHN2</accession>
<name>A0AAP0LHN2_9MAGN</name>
<sequence length="65" mass="7498">MDEVDIQVEQEPLPNINSEPDEDEIDEEVYNQELADKDDSNNDVDDIDDAVVLQKVQLQSDEDDY</sequence>
<dbReference type="AlphaFoldDB" id="A0AAP0LHN2"/>
<feature type="region of interest" description="Disordered" evidence="1">
    <location>
        <begin position="1"/>
        <end position="25"/>
    </location>
</feature>
<evidence type="ECO:0000313" key="2">
    <source>
        <dbReference type="EMBL" id="KAK9169755.1"/>
    </source>
</evidence>
<dbReference type="Proteomes" id="UP001420932">
    <property type="component" value="Unassembled WGS sequence"/>
</dbReference>
<evidence type="ECO:0000256" key="1">
    <source>
        <dbReference type="SAM" id="MobiDB-lite"/>
    </source>
</evidence>
<evidence type="ECO:0000313" key="3">
    <source>
        <dbReference type="Proteomes" id="UP001420932"/>
    </source>
</evidence>